<dbReference type="InterPro" id="IPR013083">
    <property type="entry name" value="Znf_RING/FYVE/PHD"/>
</dbReference>
<evidence type="ECO:0000256" key="2">
    <source>
        <dbReference type="ARBA" id="ARBA00022553"/>
    </source>
</evidence>
<dbReference type="CDD" id="cd15489">
    <property type="entry name" value="PHD_SF"/>
    <property type="match status" value="1"/>
</dbReference>
<dbReference type="PROSITE" id="PS01359">
    <property type="entry name" value="ZF_PHD_1"/>
    <property type="match status" value="1"/>
</dbReference>
<dbReference type="GO" id="GO:0008168">
    <property type="term" value="F:methyltransferase activity"/>
    <property type="evidence" value="ECO:0007669"/>
    <property type="project" value="UniProtKB-KW"/>
</dbReference>
<dbReference type="AlphaFoldDB" id="A0AAV9IE79"/>
<protein>
    <recommendedName>
        <fullName evidence="22">Histone-lysine N-methyltransferase</fullName>
    </recommendedName>
</protein>
<evidence type="ECO:0000259" key="19">
    <source>
        <dbReference type="PROSITE" id="PS51805"/>
    </source>
</evidence>
<evidence type="ECO:0000256" key="11">
    <source>
        <dbReference type="ARBA" id="ARBA00023015"/>
    </source>
</evidence>
<evidence type="ECO:0000256" key="14">
    <source>
        <dbReference type="PROSITE-ProRule" id="PRU00146"/>
    </source>
</evidence>
<evidence type="ECO:0000256" key="8">
    <source>
        <dbReference type="ARBA" id="ARBA00022771"/>
    </source>
</evidence>
<dbReference type="CDD" id="cd10518">
    <property type="entry name" value="SET_SETD1-like"/>
    <property type="match status" value="1"/>
</dbReference>
<dbReference type="Pfam" id="PF05965">
    <property type="entry name" value="FYRC"/>
    <property type="match status" value="1"/>
</dbReference>
<reference evidence="20 21" key="1">
    <citation type="submission" date="2022-07" db="EMBL/GenBank/DDBJ databases">
        <title>Genome-wide signatures of adaptation to extreme environments.</title>
        <authorList>
            <person name="Cho C.H."/>
            <person name="Yoon H.S."/>
        </authorList>
    </citation>
    <scope>NUCLEOTIDE SEQUENCE [LARGE SCALE GENOMIC DNA]</scope>
    <source>
        <strain evidence="20 21">108.79 E11</strain>
    </source>
</reference>
<dbReference type="InterPro" id="IPR019786">
    <property type="entry name" value="Zinc_finger_PHD-type_CS"/>
</dbReference>
<feature type="domain" description="Post-SET" evidence="18">
    <location>
        <begin position="944"/>
        <end position="960"/>
    </location>
</feature>
<dbReference type="Pfam" id="PF00856">
    <property type="entry name" value="SET"/>
    <property type="match status" value="1"/>
</dbReference>
<dbReference type="Gene3D" id="3.30.160.360">
    <property type="match status" value="1"/>
</dbReference>
<feature type="region of interest" description="Disordered" evidence="15">
    <location>
        <begin position="1"/>
        <end position="26"/>
    </location>
</feature>
<evidence type="ECO:0000256" key="10">
    <source>
        <dbReference type="ARBA" id="ARBA00022853"/>
    </source>
</evidence>
<dbReference type="PANTHER" id="PTHR45888:SF5">
    <property type="entry name" value="D4, ISOFORM A"/>
    <property type="match status" value="1"/>
</dbReference>
<dbReference type="EMBL" id="JANCYU010000032">
    <property type="protein sequence ID" value="KAK4525629.1"/>
    <property type="molecule type" value="Genomic_DNA"/>
</dbReference>
<dbReference type="SMART" id="SM00317">
    <property type="entry name" value="SET"/>
    <property type="match status" value="1"/>
</dbReference>
<keyword evidence="7" id="KW-0677">Repeat</keyword>
<dbReference type="GO" id="GO:0005654">
    <property type="term" value="C:nucleoplasm"/>
    <property type="evidence" value="ECO:0007669"/>
    <property type="project" value="UniProtKB-ARBA"/>
</dbReference>
<dbReference type="PROSITE" id="PS50016">
    <property type="entry name" value="ZF_PHD_2"/>
    <property type="match status" value="1"/>
</dbReference>
<dbReference type="PANTHER" id="PTHR45888">
    <property type="entry name" value="HL01030P-RELATED"/>
    <property type="match status" value="1"/>
</dbReference>
<keyword evidence="5" id="KW-0949">S-adenosyl-L-methionine</keyword>
<dbReference type="Proteomes" id="UP001300502">
    <property type="component" value="Unassembled WGS sequence"/>
</dbReference>
<dbReference type="Gene3D" id="2.170.270.10">
    <property type="entry name" value="SET domain"/>
    <property type="match status" value="1"/>
</dbReference>
<feature type="domain" description="PHD-type" evidence="16">
    <location>
        <begin position="94"/>
        <end position="153"/>
    </location>
</feature>
<dbReference type="PROSITE" id="PS50868">
    <property type="entry name" value="POST_SET"/>
    <property type="match status" value="1"/>
</dbReference>
<dbReference type="PROSITE" id="PS50280">
    <property type="entry name" value="SET"/>
    <property type="match status" value="1"/>
</dbReference>
<keyword evidence="12" id="KW-0804">Transcription</keyword>
<dbReference type="GO" id="GO:0008270">
    <property type="term" value="F:zinc ion binding"/>
    <property type="evidence" value="ECO:0007669"/>
    <property type="project" value="UniProtKB-KW"/>
</dbReference>
<evidence type="ECO:0000256" key="5">
    <source>
        <dbReference type="ARBA" id="ARBA00022691"/>
    </source>
</evidence>
<dbReference type="InterPro" id="IPR034732">
    <property type="entry name" value="EPHD"/>
</dbReference>
<dbReference type="InterPro" id="IPR011011">
    <property type="entry name" value="Znf_FYVE_PHD"/>
</dbReference>
<evidence type="ECO:0000259" key="17">
    <source>
        <dbReference type="PROSITE" id="PS50280"/>
    </source>
</evidence>
<keyword evidence="2" id="KW-0597">Phosphoprotein</keyword>
<evidence type="ECO:0000256" key="4">
    <source>
        <dbReference type="ARBA" id="ARBA00022679"/>
    </source>
</evidence>
<comment type="subcellular location">
    <subcellularLocation>
        <location evidence="1">Nucleus</location>
    </subcellularLocation>
</comment>
<keyword evidence="9" id="KW-0862">Zinc</keyword>
<feature type="domain" description="SET" evidence="17">
    <location>
        <begin position="821"/>
        <end position="938"/>
    </location>
</feature>
<dbReference type="SMART" id="SM00249">
    <property type="entry name" value="PHD"/>
    <property type="match status" value="3"/>
</dbReference>
<keyword evidence="8 14" id="KW-0863">Zinc-finger</keyword>
<evidence type="ECO:0000259" key="18">
    <source>
        <dbReference type="PROSITE" id="PS50868"/>
    </source>
</evidence>
<dbReference type="InterPro" id="IPR019787">
    <property type="entry name" value="Znf_PHD-finger"/>
</dbReference>
<evidence type="ECO:0000256" key="13">
    <source>
        <dbReference type="ARBA" id="ARBA00023242"/>
    </source>
</evidence>
<evidence type="ECO:0000256" key="12">
    <source>
        <dbReference type="ARBA" id="ARBA00023163"/>
    </source>
</evidence>
<keyword evidence="11" id="KW-0805">Transcription regulation</keyword>
<accession>A0AAV9IE79</accession>
<evidence type="ECO:0000256" key="7">
    <source>
        <dbReference type="ARBA" id="ARBA00022737"/>
    </source>
</evidence>
<dbReference type="GO" id="GO:0006325">
    <property type="term" value="P:chromatin organization"/>
    <property type="evidence" value="ECO:0007669"/>
    <property type="project" value="UniProtKB-KW"/>
</dbReference>
<feature type="compositionally biased region" description="Basic residues" evidence="15">
    <location>
        <begin position="1"/>
        <end position="15"/>
    </location>
</feature>
<dbReference type="InterPro" id="IPR001214">
    <property type="entry name" value="SET_dom"/>
</dbReference>
<gene>
    <name evidence="20" type="ORF">GAYE_SCF15G3538</name>
</gene>
<dbReference type="Pfam" id="PF13771">
    <property type="entry name" value="zf-HC5HC2H"/>
    <property type="match status" value="1"/>
</dbReference>
<keyword evidence="10" id="KW-0156">Chromatin regulator</keyword>
<evidence type="ECO:0000313" key="20">
    <source>
        <dbReference type="EMBL" id="KAK4525629.1"/>
    </source>
</evidence>
<dbReference type="SMART" id="SM00542">
    <property type="entry name" value="FYRC"/>
    <property type="match status" value="1"/>
</dbReference>
<evidence type="ECO:0000256" key="9">
    <source>
        <dbReference type="ARBA" id="ARBA00022833"/>
    </source>
</evidence>
<evidence type="ECO:0000313" key="21">
    <source>
        <dbReference type="Proteomes" id="UP001300502"/>
    </source>
</evidence>
<dbReference type="PROSITE" id="PS51543">
    <property type="entry name" value="FYRC"/>
    <property type="match status" value="1"/>
</dbReference>
<dbReference type="PROSITE" id="PS51805">
    <property type="entry name" value="EPHD"/>
    <property type="match status" value="1"/>
</dbReference>
<dbReference type="GO" id="GO:0032259">
    <property type="term" value="P:methylation"/>
    <property type="evidence" value="ECO:0007669"/>
    <property type="project" value="UniProtKB-KW"/>
</dbReference>
<organism evidence="20 21">
    <name type="scientific">Galdieria yellowstonensis</name>
    <dbReference type="NCBI Taxonomy" id="3028027"/>
    <lineage>
        <taxon>Eukaryota</taxon>
        <taxon>Rhodophyta</taxon>
        <taxon>Bangiophyceae</taxon>
        <taxon>Galdieriales</taxon>
        <taxon>Galdieriaceae</taxon>
        <taxon>Galdieria</taxon>
    </lineage>
</organism>
<feature type="domain" description="PHD-type" evidence="19">
    <location>
        <begin position="444"/>
        <end position="554"/>
    </location>
</feature>
<dbReference type="InterPro" id="IPR046341">
    <property type="entry name" value="SET_dom_sf"/>
</dbReference>
<comment type="caution">
    <text evidence="20">The sequence shown here is derived from an EMBL/GenBank/DDBJ whole genome shotgun (WGS) entry which is preliminary data.</text>
</comment>
<sequence>MKRKAKSVWNVRKRPLKEQSVKKPKRVSANRYSSVLELQEEQEEREITEVSKAHTKLLDWDCFPFSIGVLALSLSVDDNVESLSARLQSLCANRTLCRICASEVKQDFLICSSCCDIYHHYCASHMNMDANSVTSCRNLFERSKWLCPYCQSLFQFCFEPVSEAVEESCSSPTATSSESCRADLVNGCKSGLQNSHCGNSCNDPFESPSSETYSETSYCVICANHVVKEFASLYCSTCNGYVHETCDNLPSNFLELSTVGDFYSYVCPLCRDKKALNPRLGTLKFSHLMEKRKLHSLQVFDENRKIGIAYRNSNCPFFTYVVGARISVRLQKSVISKILHLENSTADELSCQRLPPVVERRLRVLKHIEHLKQLISSDTETKVESSSSSAEEKQDGCNITNLPSFTEIPSVVVQGIFKKGQVNGVHNGTRNGFRPIPLSCMKDSRVCAFCKSDQTSLGRLLPIFHYNNCEKVRWVHSQCALFAAETFEDDTGNIHCVTRALSRGQRSRCSFCKELGATVGCCMSRCQRNYHLSCACRTSGTFLEEKKFYCFKHAKKLEASRKAKKSCTSCIEEDPQRCLFIRHEKPSDRLFLTLNPQFACLRMGSFMLIFPGYFSAEYAAYLHDEDTLSPLGYTSCRYFWSVDHPERMELYIFHVSMNDNNEAPIFKIYSTDPDSSQATWPLEGSTPDDVWKELLSRNPTIQTGLDGKKAFGLSIPAVRFILEQLTGVDECRNYKPRYVELKPKQKDLESACKDRPVSCARIEPYRGFRSKTKLEADVKSIITENEGYLTNKNVSNDIRTSDQQVQNYSTSYRKMRRRWRQRCQVKQSGIQGLGLYASENIPEEELVIEYAGELIRPVIADIREKIYEKHKIGCYMFRLNDEFIVDATMKGNYARFINHSCEPNCRSKIITVDGDKQVIGIFTKRSIFAGEELTYDYQFDEFGETIPCNCGAPNCRGKMN</sequence>
<keyword evidence="6" id="KW-0479">Metal-binding</keyword>
<dbReference type="Gene3D" id="3.30.40.10">
    <property type="entry name" value="Zinc/RING finger domain, C3HC4 (zinc finger)"/>
    <property type="match status" value="2"/>
</dbReference>
<evidence type="ECO:0000256" key="15">
    <source>
        <dbReference type="SAM" id="MobiDB-lite"/>
    </source>
</evidence>
<dbReference type="SUPFAM" id="SSF57903">
    <property type="entry name" value="FYVE/PHD zinc finger"/>
    <property type="match status" value="1"/>
</dbReference>
<dbReference type="PROSITE" id="PS51542">
    <property type="entry name" value="FYRN"/>
    <property type="match status" value="1"/>
</dbReference>
<dbReference type="InterPro" id="IPR001965">
    <property type="entry name" value="Znf_PHD"/>
</dbReference>
<keyword evidence="13" id="KW-0539">Nucleus</keyword>
<keyword evidence="4" id="KW-0808">Transferase</keyword>
<dbReference type="SUPFAM" id="SSF82199">
    <property type="entry name" value="SET domain"/>
    <property type="match status" value="1"/>
</dbReference>
<keyword evidence="3" id="KW-0489">Methyltransferase</keyword>
<dbReference type="InterPro" id="IPR003616">
    <property type="entry name" value="Post-SET_dom"/>
</dbReference>
<dbReference type="InterPro" id="IPR003889">
    <property type="entry name" value="FYrich_C"/>
</dbReference>
<dbReference type="Pfam" id="PF05964">
    <property type="entry name" value="FYRN"/>
    <property type="match status" value="1"/>
</dbReference>
<name>A0AAV9IE79_9RHOD</name>
<evidence type="ECO:0000256" key="1">
    <source>
        <dbReference type="ARBA" id="ARBA00004123"/>
    </source>
</evidence>
<evidence type="ECO:0000259" key="16">
    <source>
        <dbReference type="PROSITE" id="PS50016"/>
    </source>
</evidence>
<keyword evidence="21" id="KW-1185">Reference proteome</keyword>
<evidence type="ECO:0008006" key="22">
    <source>
        <dbReference type="Google" id="ProtNLM"/>
    </source>
</evidence>
<dbReference type="InterPro" id="IPR003888">
    <property type="entry name" value="FYrich_N"/>
</dbReference>
<proteinExistence type="predicted"/>
<evidence type="ECO:0000256" key="3">
    <source>
        <dbReference type="ARBA" id="ARBA00022603"/>
    </source>
</evidence>
<dbReference type="SMART" id="SM00508">
    <property type="entry name" value="PostSET"/>
    <property type="match status" value="1"/>
</dbReference>
<evidence type="ECO:0000256" key="6">
    <source>
        <dbReference type="ARBA" id="ARBA00022723"/>
    </source>
</evidence>